<feature type="compositionally biased region" description="Acidic residues" evidence="1">
    <location>
        <begin position="172"/>
        <end position="201"/>
    </location>
</feature>
<dbReference type="KEGG" id="hhg:XM38_046200"/>
<dbReference type="STRING" id="1641165.XM38_17510"/>
<proteinExistence type="predicted"/>
<feature type="region of interest" description="Disordered" evidence="1">
    <location>
        <begin position="54"/>
        <end position="151"/>
    </location>
</feature>
<feature type="compositionally biased region" description="Polar residues" evidence="1">
    <location>
        <begin position="85"/>
        <end position="100"/>
    </location>
</feature>
<evidence type="ECO:0000313" key="3">
    <source>
        <dbReference type="Proteomes" id="UP000191901"/>
    </source>
</evidence>
<feature type="compositionally biased region" description="Low complexity" evidence="1">
    <location>
        <begin position="68"/>
        <end position="80"/>
    </location>
</feature>
<reference evidence="2 3" key="1">
    <citation type="journal article" date="2016" name="Biochim. Biophys. Acta">
        <title>Characterization of red-shifted phycobilisomes isolated from the chlorophyll f-containing cyanobacterium Halomicronema hongdechloris.</title>
        <authorList>
            <person name="Li Y."/>
            <person name="Lin Y."/>
            <person name="Garvey C.J."/>
            <person name="Birch D."/>
            <person name="Corkery R.W."/>
            <person name="Loughlin P.C."/>
            <person name="Scheer H."/>
            <person name="Willows R.D."/>
            <person name="Chen M."/>
        </authorList>
    </citation>
    <scope>NUCLEOTIDE SEQUENCE [LARGE SCALE GENOMIC DNA]</scope>
    <source>
        <strain evidence="2 3">C2206</strain>
    </source>
</reference>
<dbReference type="Proteomes" id="UP000191901">
    <property type="component" value="Chromosome"/>
</dbReference>
<gene>
    <name evidence="2" type="ORF">XM38_046200</name>
</gene>
<feature type="region of interest" description="Disordered" evidence="1">
    <location>
        <begin position="171"/>
        <end position="208"/>
    </location>
</feature>
<organism evidence="2 3">
    <name type="scientific">Halomicronema hongdechloris C2206</name>
    <dbReference type="NCBI Taxonomy" id="1641165"/>
    <lineage>
        <taxon>Bacteria</taxon>
        <taxon>Bacillati</taxon>
        <taxon>Cyanobacteriota</taxon>
        <taxon>Cyanophyceae</taxon>
        <taxon>Nodosilineales</taxon>
        <taxon>Nodosilineaceae</taxon>
        <taxon>Halomicronema</taxon>
    </lineage>
</organism>
<dbReference type="Gene3D" id="1.10.10.60">
    <property type="entry name" value="Homeodomain-like"/>
    <property type="match status" value="1"/>
</dbReference>
<evidence type="ECO:0008006" key="4">
    <source>
        <dbReference type="Google" id="ProtNLM"/>
    </source>
</evidence>
<protein>
    <recommendedName>
        <fullName evidence="4">Transposase</fullName>
    </recommendedName>
</protein>
<sequence>MAPKKLSEADKQAILELYRQPAETTSTLAEQFGVSNSTISRLLKSQLPAKEYGNLIQQKRSASDKGGSTSSEVTTATSEPATEDAASSTGTEPSPTADSASQKPLPKRRRRSRLAETADGDEDNGTQLSLSPAKAAAPESQETKSTAAVKPKLAELEVDPADDYMIAAVLGEDADLSSDDDYDDEDDELEDDFDEDDGDDWDAGKDTDKPHLQGMALVEINPLTQATLPKPCYLVVDRLSELITCPLKDFGELGQIPEAEVNARTLPVFDNHRVARRFSRRNQRVIKVPDGSMLQKTQPYLQSKGITRLLVDGQVYSLT</sequence>
<accession>A0A1Z3HTK1</accession>
<dbReference type="OrthoDB" id="482053at2"/>
<dbReference type="AlphaFoldDB" id="A0A1Z3HTK1"/>
<dbReference type="EMBL" id="CP021983">
    <property type="protein sequence ID" value="ASC73648.1"/>
    <property type="molecule type" value="Genomic_DNA"/>
</dbReference>
<keyword evidence="3" id="KW-1185">Reference proteome</keyword>
<evidence type="ECO:0000256" key="1">
    <source>
        <dbReference type="SAM" id="MobiDB-lite"/>
    </source>
</evidence>
<dbReference type="RefSeq" id="WP_080811304.1">
    <property type="nucleotide sequence ID" value="NZ_CP021983.2"/>
</dbReference>
<evidence type="ECO:0000313" key="2">
    <source>
        <dbReference type="EMBL" id="ASC73648.1"/>
    </source>
</evidence>
<name>A0A1Z3HTK1_9CYAN</name>